<dbReference type="InterPro" id="IPR050553">
    <property type="entry name" value="Thioredoxin_ResA/DsbE_sf"/>
</dbReference>
<evidence type="ECO:0008006" key="3">
    <source>
        <dbReference type="Google" id="ProtNLM"/>
    </source>
</evidence>
<accession>A0ABS1RAA2</accession>
<sequence>MNRAIIIFLLSFILTFKIFGQKADSDRKSEVVTLKIGHKVPDEFWTHEHLFYVNGDTVRRNLQEYKGRLLILDFWMIGCSKCFLHQKEINHYKELYKDELAVVMVNGVKTKNNYASIHSYLNNKWFLSLGLESFSSIIESTYLEEMFQPDGYPMYYWINHFGILQTITFRNILDRNYVAPFLDN</sequence>
<evidence type="ECO:0000313" key="1">
    <source>
        <dbReference type="EMBL" id="MBL1411479.1"/>
    </source>
</evidence>
<comment type="caution">
    <text evidence="1">The sequence shown here is derived from an EMBL/GenBank/DDBJ whole genome shotgun (WGS) entry which is preliminary data.</text>
</comment>
<reference evidence="1 2" key="1">
    <citation type="submission" date="2021-01" db="EMBL/GenBank/DDBJ databases">
        <title>C459-1 draft genome sequence.</title>
        <authorList>
            <person name="Zhang X.-F."/>
        </authorList>
    </citation>
    <scope>NUCLEOTIDE SEQUENCE [LARGE SCALE GENOMIC DNA]</scope>
    <source>
        <strain evidence="2">C459-1</strain>
    </source>
</reference>
<dbReference type="PANTHER" id="PTHR42852:SF13">
    <property type="entry name" value="PROTEIN DIPZ"/>
    <property type="match status" value="1"/>
</dbReference>
<dbReference type="Gene3D" id="3.40.30.10">
    <property type="entry name" value="Glutaredoxin"/>
    <property type="match status" value="1"/>
</dbReference>
<proteinExistence type="predicted"/>
<dbReference type="EMBL" id="JAERTY010000018">
    <property type="protein sequence ID" value="MBL1411479.1"/>
    <property type="molecule type" value="Genomic_DNA"/>
</dbReference>
<organism evidence="1 2">
    <name type="scientific">Sphingobacterium faecale</name>
    <dbReference type="NCBI Taxonomy" id="2803775"/>
    <lineage>
        <taxon>Bacteria</taxon>
        <taxon>Pseudomonadati</taxon>
        <taxon>Bacteroidota</taxon>
        <taxon>Sphingobacteriia</taxon>
        <taxon>Sphingobacteriales</taxon>
        <taxon>Sphingobacteriaceae</taxon>
        <taxon>Sphingobacterium</taxon>
    </lineage>
</organism>
<dbReference type="PANTHER" id="PTHR42852">
    <property type="entry name" value="THIOL:DISULFIDE INTERCHANGE PROTEIN DSBE"/>
    <property type="match status" value="1"/>
</dbReference>
<gene>
    <name evidence="1" type="ORF">JKG61_22160</name>
</gene>
<dbReference type="Proteomes" id="UP000625283">
    <property type="component" value="Unassembled WGS sequence"/>
</dbReference>
<protein>
    <recommendedName>
        <fullName evidence="3">Redoxin domain-containing protein</fullName>
    </recommendedName>
</protein>
<dbReference type="RefSeq" id="WP_202105195.1">
    <property type="nucleotide sequence ID" value="NZ_JAERTY010000018.1"/>
</dbReference>
<keyword evidence="2" id="KW-1185">Reference proteome</keyword>
<evidence type="ECO:0000313" key="2">
    <source>
        <dbReference type="Proteomes" id="UP000625283"/>
    </source>
</evidence>
<dbReference type="InterPro" id="IPR036249">
    <property type="entry name" value="Thioredoxin-like_sf"/>
</dbReference>
<name>A0ABS1RAA2_9SPHI</name>
<dbReference type="SUPFAM" id="SSF52833">
    <property type="entry name" value="Thioredoxin-like"/>
    <property type="match status" value="1"/>
</dbReference>